<dbReference type="PANTHER" id="PTHR30537:SF10">
    <property type="entry name" value="TRANSCRIPTIONAL REGULATOR-RELATED"/>
    <property type="match status" value="1"/>
</dbReference>
<organism evidence="6 7">
    <name type="scientific">Colwellia echini</name>
    <dbReference type="NCBI Taxonomy" id="1982103"/>
    <lineage>
        <taxon>Bacteria</taxon>
        <taxon>Pseudomonadati</taxon>
        <taxon>Pseudomonadota</taxon>
        <taxon>Gammaproteobacteria</taxon>
        <taxon>Alteromonadales</taxon>
        <taxon>Colwelliaceae</taxon>
        <taxon>Colwellia</taxon>
    </lineage>
</organism>
<feature type="domain" description="HTH lysR-type" evidence="5">
    <location>
        <begin position="1"/>
        <end position="58"/>
    </location>
</feature>
<dbReference type="PANTHER" id="PTHR30537">
    <property type="entry name" value="HTH-TYPE TRANSCRIPTIONAL REGULATOR"/>
    <property type="match status" value="1"/>
</dbReference>
<dbReference type="Gene3D" id="1.10.10.10">
    <property type="entry name" value="Winged helix-like DNA-binding domain superfamily/Winged helix DNA-binding domain"/>
    <property type="match status" value="1"/>
</dbReference>
<dbReference type="SUPFAM" id="SSF53850">
    <property type="entry name" value="Periplasmic binding protein-like II"/>
    <property type="match status" value="1"/>
</dbReference>
<dbReference type="InterPro" id="IPR036388">
    <property type="entry name" value="WH-like_DNA-bd_sf"/>
</dbReference>
<proteinExistence type="inferred from homology"/>
<comment type="caution">
    <text evidence="6">The sequence shown here is derived from an EMBL/GenBank/DDBJ whole genome shotgun (WGS) entry which is preliminary data.</text>
</comment>
<evidence type="ECO:0000256" key="4">
    <source>
        <dbReference type="ARBA" id="ARBA00023163"/>
    </source>
</evidence>
<dbReference type="EMBL" id="PJAI02000003">
    <property type="protein sequence ID" value="TYK66537.1"/>
    <property type="molecule type" value="Genomic_DNA"/>
</dbReference>
<evidence type="ECO:0000313" key="6">
    <source>
        <dbReference type="EMBL" id="TYK66537.1"/>
    </source>
</evidence>
<keyword evidence="7" id="KW-1185">Reference proteome</keyword>
<dbReference type="PROSITE" id="PS50931">
    <property type="entry name" value="HTH_LYSR"/>
    <property type="match status" value="1"/>
</dbReference>
<comment type="similarity">
    <text evidence="1">Belongs to the LysR transcriptional regulatory family.</text>
</comment>
<name>A0ABY3MZU4_9GAMM</name>
<keyword evidence="3" id="KW-0238">DNA-binding</keyword>
<dbReference type="RefSeq" id="WP_101344618.1">
    <property type="nucleotide sequence ID" value="NZ_PJAI02000003.1"/>
</dbReference>
<dbReference type="InterPro" id="IPR036390">
    <property type="entry name" value="WH_DNA-bd_sf"/>
</dbReference>
<dbReference type="Proteomes" id="UP000815846">
    <property type="component" value="Unassembled WGS sequence"/>
</dbReference>
<keyword evidence="4" id="KW-0804">Transcription</keyword>
<evidence type="ECO:0000313" key="7">
    <source>
        <dbReference type="Proteomes" id="UP000815846"/>
    </source>
</evidence>
<gene>
    <name evidence="6" type="ORF">CWS31_004140</name>
</gene>
<dbReference type="InterPro" id="IPR005119">
    <property type="entry name" value="LysR_subst-bd"/>
</dbReference>
<protein>
    <submittedName>
        <fullName evidence="6">LysR family transcriptional regulator</fullName>
    </submittedName>
</protein>
<reference evidence="6 7" key="1">
    <citation type="submission" date="2019-08" db="EMBL/GenBank/DDBJ databases">
        <title>Microbe sample from Colwellia echini.</title>
        <authorList>
            <person name="Christiansen L."/>
            <person name="Pathiraja D."/>
            <person name="Schultz-Johansen M."/>
            <person name="Choi I.-G."/>
            <person name="Stougaard P."/>
        </authorList>
    </citation>
    <scope>NUCLEOTIDE SEQUENCE [LARGE SCALE GENOMIC DNA]</scope>
    <source>
        <strain evidence="6 7">A3</strain>
    </source>
</reference>
<dbReference type="InterPro" id="IPR000847">
    <property type="entry name" value="LysR_HTH_N"/>
</dbReference>
<accession>A0ABY3MZU4</accession>
<keyword evidence="2" id="KW-0805">Transcription regulation</keyword>
<dbReference type="SUPFAM" id="SSF46785">
    <property type="entry name" value="Winged helix' DNA-binding domain"/>
    <property type="match status" value="1"/>
</dbReference>
<sequence length="288" mass="32617">MQWQGISEFVGVAETESFTLAAKNLALSTAQVSRQITALEKRLQVKLLYRTTRKVTLTQEGSLFYQHCRAILDGLALAETTVTNLQSIPQGIIKLTASVTYGEQQILPLINDFLLQYPDIQVSAYLTNQKIDLVERGYDLAIRLGKLHDSTLMAKKLAQRTNYVCASPAYINKYGTPHTLSELSKHDCLLGTMDYWRFLENNKEKNIRVSGSMRVNSGYGLMDAALKGVGIVQLPDYYVKHYIETGHLITVLDHYREPDEGIWAVYPNNRQLSTKIRLLVDYLTKHLS</sequence>
<dbReference type="InterPro" id="IPR058163">
    <property type="entry name" value="LysR-type_TF_proteobact-type"/>
</dbReference>
<dbReference type="Pfam" id="PF03466">
    <property type="entry name" value="LysR_substrate"/>
    <property type="match status" value="1"/>
</dbReference>
<dbReference type="Pfam" id="PF00126">
    <property type="entry name" value="HTH_1"/>
    <property type="match status" value="1"/>
</dbReference>
<evidence type="ECO:0000259" key="5">
    <source>
        <dbReference type="PROSITE" id="PS50931"/>
    </source>
</evidence>
<dbReference type="Gene3D" id="3.40.190.290">
    <property type="match status" value="1"/>
</dbReference>
<evidence type="ECO:0000256" key="3">
    <source>
        <dbReference type="ARBA" id="ARBA00023125"/>
    </source>
</evidence>
<evidence type="ECO:0000256" key="1">
    <source>
        <dbReference type="ARBA" id="ARBA00009437"/>
    </source>
</evidence>
<evidence type="ECO:0000256" key="2">
    <source>
        <dbReference type="ARBA" id="ARBA00023015"/>
    </source>
</evidence>